<dbReference type="GO" id="GO:0009083">
    <property type="term" value="P:branched-chain amino acid catabolic process"/>
    <property type="evidence" value="ECO:0007669"/>
    <property type="project" value="TreeGrafter"/>
</dbReference>
<reference evidence="3" key="1">
    <citation type="submission" date="2018-05" db="EMBL/GenBank/DDBJ databases">
        <authorList>
            <person name="Lanie J.A."/>
            <person name="Ng W.-L."/>
            <person name="Kazmierczak K.M."/>
            <person name="Andrzejewski T.M."/>
            <person name="Davidsen T.M."/>
            <person name="Wayne K.J."/>
            <person name="Tettelin H."/>
            <person name="Glass J.I."/>
            <person name="Rusch D."/>
            <person name="Podicherti R."/>
            <person name="Tsui H.-C.T."/>
            <person name="Winkler M.E."/>
        </authorList>
    </citation>
    <scope>NUCLEOTIDE SEQUENCE</scope>
</reference>
<evidence type="ECO:0000256" key="1">
    <source>
        <dbReference type="ARBA" id="ARBA00023002"/>
    </source>
</evidence>
<proteinExistence type="predicted"/>
<dbReference type="SUPFAM" id="SSF52518">
    <property type="entry name" value="Thiamin diphosphate-binding fold (THDP-binding)"/>
    <property type="match status" value="1"/>
</dbReference>
<evidence type="ECO:0000313" key="3">
    <source>
        <dbReference type="EMBL" id="SUZ76855.1"/>
    </source>
</evidence>
<dbReference type="AlphaFoldDB" id="A0A381QBZ0"/>
<dbReference type="Pfam" id="PF00676">
    <property type="entry name" value="E1_dh"/>
    <property type="match status" value="1"/>
</dbReference>
<dbReference type="InterPro" id="IPR029061">
    <property type="entry name" value="THDP-binding"/>
</dbReference>
<dbReference type="EMBL" id="UINC01001294">
    <property type="protein sequence ID" value="SUZ76855.1"/>
    <property type="molecule type" value="Genomic_DNA"/>
</dbReference>
<organism evidence="3">
    <name type="scientific">marine metagenome</name>
    <dbReference type="NCBI Taxonomy" id="408172"/>
    <lineage>
        <taxon>unclassified sequences</taxon>
        <taxon>metagenomes</taxon>
        <taxon>ecological metagenomes</taxon>
    </lineage>
</organism>
<dbReference type="InterPro" id="IPR050771">
    <property type="entry name" value="Alpha-ketoacid_DH_E1_comp"/>
</dbReference>
<dbReference type="CDD" id="cd02000">
    <property type="entry name" value="TPP_E1_PDC_ADC_BCADC"/>
    <property type="match status" value="1"/>
</dbReference>
<feature type="domain" description="Dehydrogenase E1 component" evidence="2">
    <location>
        <begin position="57"/>
        <end position="341"/>
    </location>
</feature>
<dbReference type="InterPro" id="IPR001017">
    <property type="entry name" value="DH_E1"/>
</dbReference>
<gene>
    <name evidence="3" type="ORF">METZ01_LOCUS29709</name>
</gene>
<sequence>MKRYKAFDPPEYLNWTPDPDLIKSLKQSLSEHPGRSEIIKDLREDDLLLIYRDLLRTRLHDIGLKRWVRTGIISKAWLGTGEEAVTVGAVRALDTEIDVVSPMIRNAGALHMMGMSLADMFRGYIATSDSPSGGRDLHIGNLENGILQPISHMGTSVSIVTGAAMAFRNRGEARVALTWVGDGATKTAACHEGMNLAAVQNLPAIFIIQNNQIALGTRLDQHGAGSLHDWPAMYGIEPQVCDGNNVLDVFSAVRIAVDKCRAGKGPAAIVADTFRMGGHATHDEQEAREAFPAELFKEWGQRDPIGLFEGYMTGEGTTVARLEAVELEVIREIDQAIEDALKSRDLVLAPEKALYDGFSEGGVLIGLEKRPI</sequence>
<dbReference type="PANTHER" id="PTHR43380">
    <property type="entry name" value="2-OXOISOVALERATE DEHYDROGENASE SUBUNIT ALPHA, MITOCHONDRIAL"/>
    <property type="match status" value="1"/>
</dbReference>
<dbReference type="PANTHER" id="PTHR43380:SF1">
    <property type="entry name" value="2-OXOISOVALERATE DEHYDROGENASE SUBUNIT ALPHA, MITOCHONDRIAL"/>
    <property type="match status" value="1"/>
</dbReference>
<dbReference type="GO" id="GO:0016624">
    <property type="term" value="F:oxidoreductase activity, acting on the aldehyde or oxo group of donors, disulfide as acceptor"/>
    <property type="evidence" value="ECO:0007669"/>
    <property type="project" value="InterPro"/>
</dbReference>
<accession>A0A381QBZ0</accession>
<dbReference type="Gene3D" id="3.40.50.970">
    <property type="match status" value="1"/>
</dbReference>
<keyword evidence="1" id="KW-0560">Oxidoreductase</keyword>
<protein>
    <recommendedName>
        <fullName evidence="2">Dehydrogenase E1 component domain-containing protein</fullName>
    </recommendedName>
</protein>
<evidence type="ECO:0000259" key="2">
    <source>
        <dbReference type="Pfam" id="PF00676"/>
    </source>
</evidence>
<name>A0A381QBZ0_9ZZZZ</name>